<evidence type="ECO:0000313" key="7">
    <source>
        <dbReference type="EMBL" id="TDD61714.1"/>
    </source>
</evidence>
<dbReference type="CDD" id="cd07377">
    <property type="entry name" value="WHTH_GntR"/>
    <property type="match status" value="1"/>
</dbReference>
<evidence type="ECO:0000259" key="6">
    <source>
        <dbReference type="PROSITE" id="PS50949"/>
    </source>
</evidence>
<evidence type="ECO:0000256" key="2">
    <source>
        <dbReference type="ARBA" id="ARBA00023015"/>
    </source>
</evidence>
<gene>
    <name evidence="7" type="ORF">E1298_45170</name>
</gene>
<dbReference type="PANTHER" id="PTHR46577:SF1">
    <property type="entry name" value="HTH-TYPE TRANSCRIPTIONAL REGULATORY PROTEIN GABR"/>
    <property type="match status" value="1"/>
</dbReference>
<evidence type="ECO:0000256" key="5">
    <source>
        <dbReference type="SAM" id="MobiDB-lite"/>
    </source>
</evidence>
<dbReference type="InterPro" id="IPR000524">
    <property type="entry name" value="Tscrpt_reg_HTH_GntR"/>
</dbReference>
<evidence type="ECO:0000313" key="8">
    <source>
        <dbReference type="Proteomes" id="UP000294513"/>
    </source>
</evidence>
<dbReference type="AlphaFoldDB" id="A0A4R4ZU78"/>
<evidence type="ECO:0000256" key="3">
    <source>
        <dbReference type="ARBA" id="ARBA00023125"/>
    </source>
</evidence>
<dbReference type="PANTHER" id="PTHR46577">
    <property type="entry name" value="HTH-TYPE TRANSCRIPTIONAL REGULATORY PROTEIN GABR"/>
    <property type="match status" value="1"/>
</dbReference>
<reference evidence="7 8" key="1">
    <citation type="submission" date="2019-03" db="EMBL/GenBank/DDBJ databases">
        <title>Draft genome sequences of novel Actinobacteria.</title>
        <authorList>
            <person name="Sahin N."/>
            <person name="Ay H."/>
            <person name="Saygin H."/>
        </authorList>
    </citation>
    <scope>NUCLEOTIDE SEQUENCE [LARGE SCALE GENOMIC DNA]</scope>
    <source>
        <strain evidence="7 8">H3C3</strain>
    </source>
</reference>
<feature type="non-terminal residue" evidence="7">
    <location>
        <position position="119"/>
    </location>
</feature>
<feature type="compositionally biased region" description="Low complexity" evidence="5">
    <location>
        <begin position="15"/>
        <end position="34"/>
    </location>
</feature>
<dbReference type="OrthoDB" id="4307011at2"/>
<dbReference type="Pfam" id="PF00392">
    <property type="entry name" value="GntR"/>
    <property type="match status" value="1"/>
</dbReference>
<dbReference type="PRINTS" id="PR00035">
    <property type="entry name" value="HTHGNTR"/>
</dbReference>
<dbReference type="EMBL" id="SMKU01000555">
    <property type="protein sequence ID" value="TDD61714.1"/>
    <property type="molecule type" value="Genomic_DNA"/>
</dbReference>
<dbReference type="InterPro" id="IPR036390">
    <property type="entry name" value="WH_DNA-bd_sf"/>
</dbReference>
<dbReference type="Proteomes" id="UP000294513">
    <property type="component" value="Unassembled WGS sequence"/>
</dbReference>
<dbReference type="GO" id="GO:0003700">
    <property type="term" value="F:DNA-binding transcription factor activity"/>
    <property type="evidence" value="ECO:0007669"/>
    <property type="project" value="InterPro"/>
</dbReference>
<accession>A0A4R4ZU78</accession>
<keyword evidence="4" id="KW-0804">Transcription</keyword>
<proteinExistence type="predicted"/>
<dbReference type="SMART" id="SM00345">
    <property type="entry name" value="HTH_GNTR"/>
    <property type="match status" value="1"/>
</dbReference>
<feature type="domain" description="HTH gntR-type" evidence="6">
    <location>
        <begin position="46"/>
        <end position="114"/>
    </location>
</feature>
<dbReference type="Gene3D" id="1.10.10.10">
    <property type="entry name" value="Winged helix-like DNA-binding domain superfamily/Winged helix DNA-binding domain"/>
    <property type="match status" value="1"/>
</dbReference>
<dbReference type="RefSeq" id="WP_131903524.1">
    <property type="nucleotide sequence ID" value="NZ_SMKU01000555.1"/>
</dbReference>
<evidence type="ECO:0000256" key="1">
    <source>
        <dbReference type="ARBA" id="ARBA00022898"/>
    </source>
</evidence>
<organism evidence="7 8">
    <name type="scientific">Actinomadura rubrisoli</name>
    <dbReference type="NCBI Taxonomy" id="2530368"/>
    <lineage>
        <taxon>Bacteria</taxon>
        <taxon>Bacillati</taxon>
        <taxon>Actinomycetota</taxon>
        <taxon>Actinomycetes</taxon>
        <taxon>Streptosporangiales</taxon>
        <taxon>Thermomonosporaceae</taxon>
        <taxon>Actinomadura</taxon>
    </lineage>
</organism>
<dbReference type="PROSITE" id="PS50949">
    <property type="entry name" value="HTH_GNTR"/>
    <property type="match status" value="1"/>
</dbReference>
<feature type="region of interest" description="Disordered" evidence="5">
    <location>
        <begin position="1"/>
        <end position="37"/>
    </location>
</feature>
<keyword evidence="3" id="KW-0238">DNA-binding</keyword>
<keyword evidence="8" id="KW-1185">Reference proteome</keyword>
<protein>
    <submittedName>
        <fullName evidence="7">GntR family transcriptional regulator</fullName>
    </submittedName>
</protein>
<name>A0A4R4ZU78_9ACTN</name>
<dbReference type="SUPFAM" id="SSF46785">
    <property type="entry name" value="Winged helix' DNA-binding domain"/>
    <property type="match status" value="1"/>
</dbReference>
<keyword evidence="1" id="KW-0663">Pyridoxal phosphate</keyword>
<dbReference type="GO" id="GO:0003677">
    <property type="term" value="F:DNA binding"/>
    <property type="evidence" value="ECO:0007669"/>
    <property type="project" value="UniProtKB-KW"/>
</dbReference>
<keyword evidence="2" id="KW-0805">Transcription regulation</keyword>
<dbReference type="InterPro" id="IPR036388">
    <property type="entry name" value="WH-like_DNA-bd_sf"/>
</dbReference>
<dbReference type="InterPro" id="IPR051446">
    <property type="entry name" value="HTH_trans_reg/aminotransferase"/>
</dbReference>
<comment type="caution">
    <text evidence="7">The sequence shown here is derived from an EMBL/GenBank/DDBJ whole genome shotgun (WGS) entry which is preliminary data.</text>
</comment>
<sequence>MDRAKQRGADGSVTGPGSDPAPGPAGSAGSAGSDFLQLDVREAPPGGLSDWLAGRLREAIGDGRLPVGSRLPASRVLAAELRVSRGVVTESYQRLADEGHLAGRGRGGTVVVAAPLTRP</sequence>
<evidence type="ECO:0000256" key="4">
    <source>
        <dbReference type="ARBA" id="ARBA00023163"/>
    </source>
</evidence>